<reference evidence="5 6" key="1">
    <citation type="journal article" date="2014" name="Genome Biol.">
        <title>Transcriptome and methylome profiling reveals relics of genome dominance in the mesopolyploid Brassica oleracea.</title>
        <authorList>
            <person name="Parkin I.A."/>
            <person name="Koh C."/>
            <person name="Tang H."/>
            <person name="Robinson S.J."/>
            <person name="Kagale S."/>
            <person name="Clarke W.E."/>
            <person name="Town C.D."/>
            <person name="Nixon J."/>
            <person name="Krishnakumar V."/>
            <person name="Bidwell S.L."/>
            <person name="Denoeud F."/>
            <person name="Belcram H."/>
            <person name="Links M.G."/>
            <person name="Just J."/>
            <person name="Clarke C."/>
            <person name="Bender T."/>
            <person name="Huebert T."/>
            <person name="Mason A.S."/>
            <person name="Pires J.C."/>
            <person name="Barker G."/>
            <person name="Moore J."/>
            <person name="Walley P.G."/>
            <person name="Manoli S."/>
            <person name="Batley J."/>
            <person name="Edwards D."/>
            <person name="Nelson M.N."/>
            <person name="Wang X."/>
            <person name="Paterson A.H."/>
            <person name="King G."/>
            <person name="Bancroft I."/>
            <person name="Chalhoub B."/>
            <person name="Sharpe A.G."/>
        </authorList>
    </citation>
    <scope>NUCLEOTIDE SEQUENCE</scope>
    <source>
        <strain evidence="5 6">cv. TO1000</strain>
    </source>
</reference>
<dbReference type="SMART" id="SM00369">
    <property type="entry name" value="LRR_TYP"/>
    <property type="match status" value="3"/>
</dbReference>
<dbReference type="OMA" id="ECAQPED"/>
<dbReference type="PANTHER" id="PTHR47074">
    <property type="entry name" value="BNAC02G40300D PROTEIN"/>
    <property type="match status" value="1"/>
</dbReference>
<evidence type="ECO:0000259" key="4">
    <source>
        <dbReference type="Pfam" id="PF13966"/>
    </source>
</evidence>
<dbReference type="InterPro" id="IPR002156">
    <property type="entry name" value="RNaseH_domain"/>
</dbReference>
<sequence>METKNTDDKVLKELEDLSFDHHFLVSPHSPGGGGLALMWTNEVSISILSSSHNFIDTSVTYKDTSFNATFTYGEPDVSKRQLVWDQLSLLGAARTPQETRVRVKDTLGIANEEGVGKYLGLPELFTRKKRDLFTSIVDRITCKAASWSTRRLLAVAKLTMLKSVLAPIPNHAMPFGPPREMKKNLVVADLLTHGSHDWNQARVELIFPEVAHLILQIKPSSLNVEDAFFWQRARNGIYSVKTGYYAALDSTDHPTIASPAPDNFTWNRHVWDINTSEKLKLFLWKLCRGALALGANLQQRGMALQAVCPHCNATESALHLFFTCPFAQQVWRLAPFATPVDWLDINTPHQALIRATSLLNLPPTGLTSDLVSWILWGIWKARNLLSFEHRATTAPAVMTSAISGAREWSMAQQTNLPRTSTTRYMERPPTLPTVLLTYNSDAVWRKETNNAGLSWVIIGSQDGLIYEGQGHARFVSSPLMAEALAVKGMLLAASHLTTTNVWIRSDSLELIRAINSNTYPMELYGVLKDIEFLSASFDFIYFSHISRSCNSRADSLAKNALLCDHSTISLEELNANFNQLTMLPDTIGFELTNMTKLSVNSNKIVMLPSSLSHLTSLRVLDARLNRLRSLPDYLENLVNLQVLTPFVDISRGA</sequence>
<keyword evidence="1" id="KW-0433">Leucine-rich repeat</keyword>
<dbReference type="Pfam" id="PF13966">
    <property type="entry name" value="zf-RVT"/>
    <property type="match status" value="1"/>
</dbReference>
<dbReference type="InterPro" id="IPR052929">
    <property type="entry name" value="RNase_H-like_EbsB-rel"/>
</dbReference>
<dbReference type="SUPFAM" id="SSF52075">
    <property type="entry name" value="Outer arm dynein light chain 1"/>
    <property type="match status" value="1"/>
</dbReference>
<keyword evidence="6" id="KW-1185">Reference proteome</keyword>
<evidence type="ECO:0008006" key="7">
    <source>
        <dbReference type="Google" id="ProtNLM"/>
    </source>
</evidence>
<evidence type="ECO:0000256" key="1">
    <source>
        <dbReference type="ARBA" id="ARBA00022614"/>
    </source>
</evidence>
<name>A0A0D3CQ93_BRAOL</name>
<dbReference type="GO" id="GO:0004523">
    <property type="term" value="F:RNA-DNA hybrid ribonuclease activity"/>
    <property type="evidence" value="ECO:0007669"/>
    <property type="project" value="InterPro"/>
</dbReference>
<dbReference type="InterPro" id="IPR003591">
    <property type="entry name" value="Leu-rich_rpt_typical-subtyp"/>
</dbReference>
<dbReference type="CDD" id="cd06222">
    <property type="entry name" value="RNase_H_like"/>
    <property type="match status" value="1"/>
</dbReference>
<protein>
    <recommendedName>
        <fullName evidence="7">RNase H type-1 domain-containing protein</fullName>
    </recommendedName>
</protein>
<reference evidence="5" key="2">
    <citation type="submission" date="2015-03" db="UniProtKB">
        <authorList>
            <consortium name="EnsemblPlants"/>
        </authorList>
    </citation>
    <scope>IDENTIFICATION</scope>
</reference>
<dbReference type="InterPro" id="IPR012337">
    <property type="entry name" value="RNaseH-like_sf"/>
</dbReference>
<dbReference type="Pfam" id="PF13456">
    <property type="entry name" value="RVT_3"/>
    <property type="match status" value="1"/>
</dbReference>
<evidence type="ECO:0000259" key="3">
    <source>
        <dbReference type="Pfam" id="PF13456"/>
    </source>
</evidence>
<accession>A0A0D3CQ93</accession>
<dbReference type="InterPro" id="IPR032675">
    <property type="entry name" value="LRR_dom_sf"/>
</dbReference>
<dbReference type="InterPro" id="IPR044730">
    <property type="entry name" value="RNase_H-like_dom_plant"/>
</dbReference>
<dbReference type="InterPro" id="IPR026960">
    <property type="entry name" value="RVT-Znf"/>
</dbReference>
<dbReference type="Gene3D" id="3.30.420.10">
    <property type="entry name" value="Ribonuclease H-like superfamily/Ribonuclease H"/>
    <property type="match status" value="1"/>
</dbReference>
<dbReference type="EnsemblPlants" id="Bo6g027930.1">
    <property type="protein sequence ID" value="Bo6g027930.1"/>
    <property type="gene ID" value="Bo6g027930"/>
</dbReference>
<evidence type="ECO:0000313" key="6">
    <source>
        <dbReference type="Proteomes" id="UP000032141"/>
    </source>
</evidence>
<dbReference type="PANTHER" id="PTHR47074:SF49">
    <property type="entry name" value="POLYNUCLEOTIDYL TRANSFERASE, RIBONUCLEASE H-LIKE SUPERFAMILY PROTEIN"/>
    <property type="match status" value="1"/>
</dbReference>
<dbReference type="AlphaFoldDB" id="A0A0D3CQ93"/>
<dbReference type="HOGENOM" id="CLU_420022_0_0_1"/>
<organism evidence="5 6">
    <name type="scientific">Brassica oleracea var. oleracea</name>
    <dbReference type="NCBI Taxonomy" id="109376"/>
    <lineage>
        <taxon>Eukaryota</taxon>
        <taxon>Viridiplantae</taxon>
        <taxon>Streptophyta</taxon>
        <taxon>Embryophyta</taxon>
        <taxon>Tracheophyta</taxon>
        <taxon>Spermatophyta</taxon>
        <taxon>Magnoliopsida</taxon>
        <taxon>eudicotyledons</taxon>
        <taxon>Gunneridae</taxon>
        <taxon>Pentapetalae</taxon>
        <taxon>rosids</taxon>
        <taxon>malvids</taxon>
        <taxon>Brassicales</taxon>
        <taxon>Brassicaceae</taxon>
        <taxon>Brassiceae</taxon>
        <taxon>Brassica</taxon>
    </lineage>
</organism>
<feature type="domain" description="RNase H type-1" evidence="3">
    <location>
        <begin position="439"/>
        <end position="560"/>
    </location>
</feature>
<dbReference type="SMART" id="SM00364">
    <property type="entry name" value="LRR_BAC"/>
    <property type="match status" value="3"/>
</dbReference>
<dbReference type="eggNOG" id="KOG0619">
    <property type="taxonomic scope" value="Eukaryota"/>
</dbReference>
<dbReference type="InterPro" id="IPR036397">
    <property type="entry name" value="RNaseH_sf"/>
</dbReference>
<dbReference type="Gene3D" id="3.80.10.10">
    <property type="entry name" value="Ribonuclease Inhibitor"/>
    <property type="match status" value="1"/>
</dbReference>
<dbReference type="GO" id="GO:0003676">
    <property type="term" value="F:nucleic acid binding"/>
    <property type="evidence" value="ECO:0007669"/>
    <property type="project" value="InterPro"/>
</dbReference>
<dbReference type="eggNOG" id="KOG1075">
    <property type="taxonomic scope" value="Eukaryota"/>
</dbReference>
<evidence type="ECO:0000256" key="2">
    <source>
        <dbReference type="ARBA" id="ARBA00022737"/>
    </source>
</evidence>
<dbReference type="Gramene" id="Bo6g027930.1">
    <property type="protein sequence ID" value="Bo6g027930.1"/>
    <property type="gene ID" value="Bo6g027930"/>
</dbReference>
<feature type="domain" description="Reverse transcriptase zinc-binding" evidence="4">
    <location>
        <begin position="262"/>
        <end position="331"/>
    </location>
</feature>
<evidence type="ECO:0000313" key="5">
    <source>
        <dbReference type="EnsemblPlants" id="Bo6g027930.1"/>
    </source>
</evidence>
<keyword evidence="2" id="KW-0677">Repeat</keyword>
<dbReference type="Proteomes" id="UP000032141">
    <property type="component" value="Chromosome C6"/>
</dbReference>
<dbReference type="SUPFAM" id="SSF53098">
    <property type="entry name" value="Ribonuclease H-like"/>
    <property type="match status" value="1"/>
</dbReference>
<proteinExistence type="predicted"/>